<comment type="caution">
    <text evidence="2">The sequence shown here is derived from an EMBL/GenBank/DDBJ whole genome shotgun (WGS) entry which is preliminary data.</text>
</comment>
<proteinExistence type="predicted"/>
<dbReference type="Pfam" id="PF13649">
    <property type="entry name" value="Methyltransf_25"/>
    <property type="match status" value="1"/>
</dbReference>
<feature type="domain" description="Methyltransferase" evidence="1">
    <location>
        <begin position="32"/>
        <end position="129"/>
    </location>
</feature>
<protein>
    <recommendedName>
        <fullName evidence="1">Methyltransferase domain-containing protein</fullName>
    </recommendedName>
</protein>
<dbReference type="PANTHER" id="PTHR42912">
    <property type="entry name" value="METHYLTRANSFERASE"/>
    <property type="match status" value="1"/>
</dbReference>
<dbReference type="AlphaFoldDB" id="X1N854"/>
<name>X1N854_9ZZZZ</name>
<accession>X1N854</accession>
<sequence length="169" mass="18787">PAGVLMGSKVRQWIFDPFKTLRGADIQSGQTILEVGCGTGFFTIPAAKLIGDQGCLVAMDVSSGFIEQLSKKVQNADLKNVRIVKRDALDTGLDTASIDKVLLFGVIPFPLLPLNRLLPEMHRVLKPEGTLVVWLFPPVVHFWVPKSILRSGLFTYMNKRNGVYNYKRC</sequence>
<dbReference type="InterPro" id="IPR050508">
    <property type="entry name" value="Methyltransf_Superfamily"/>
</dbReference>
<dbReference type="InterPro" id="IPR029063">
    <property type="entry name" value="SAM-dependent_MTases_sf"/>
</dbReference>
<evidence type="ECO:0000313" key="2">
    <source>
        <dbReference type="EMBL" id="GAI39788.1"/>
    </source>
</evidence>
<dbReference type="SUPFAM" id="SSF53335">
    <property type="entry name" value="S-adenosyl-L-methionine-dependent methyltransferases"/>
    <property type="match status" value="1"/>
</dbReference>
<dbReference type="GO" id="GO:0008168">
    <property type="term" value="F:methyltransferase activity"/>
    <property type="evidence" value="ECO:0007669"/>
    <property type="project" value="TreeGrafter"/>
</dbReference>
<feature type="non-terminal residue" evidence="2">
    <location>
        <position position="1"/>
    </location>
</feature>
<reference evidence="2" key="1">
    <citation type="journal article" date="2014" name="Front. Microbiol.">
        <title>High frequency of phylogenetically diverse reductive dehalogenase-homologous genes in deep subseafloor sedimentary metagenomes.</title>
        <authorList>
            <person name="Kawai M."/>
            <person name="Futagami T."/>
            <person name="Toyoda A."/>
            <person name="Takaki Y."/>
            <person name="Nishi S."/>
            <person name="Hori S."/>
            <person name="Arai W."/>
            <person name="Tsubouchi T."/>
            <person name="Morono Y."/>
            <person name="Uchiyama I."/>
            <person name="Ito T."/>
            <person name="Fujiyama A."/>
            <person name="Inagaki F."/>
            <person name="Takami H."/>
        </authorList>
    </citation>
    <scope>NUCLEOTIDE SEQUENCE</scope>
    <source>
        <strain evidence="2">Expedition CK06-06</strain>
    </source>
</reference>
<gene>
    <name evidence="2" type="ORF">S06H3_46294</name>
</gene>
<dbReference type="EMBL" id="BARV01028984">
    <property type="protein sequence ID" value="GAI39788.1"/>
    <property type="molecule type" value="Genomic_DNA"/>
</dbReference>
<dbReference type="InterPro" id="IPR041698">
    <property type="entry name" value="Methyltransf_25"/>
</dbReference>
<organism evidence="2">
    <name type="scientific">marine sediment metagenome</name>
    <dbReference type="NCBI Taxonomy" id="412755"/>
    <lineage>
        <taxon>unclassified sequences</taxon>
        <taxon>metagenomes</taxon>
        <taxon>ecological metagenomes</taxon>
    </lineage>
</organism>
<dbReference type="Gene3D" id="3.40.50.150">
    <property type="entry name" value="Vaccinia Virus protein VP39"/>
    <property type="match status" value="1"/>
</dbReference>
<evidence type="ECO:0000259" key="1">
    <source>
        <dbReference type="Pfam" id="PF13649"/>
    </source>
</evidence>
<dbReference type="CDD" id="cd02440">
    <property type="entry name" value="AdoMet_MTases"/>
    <property type="match status" value="1"/>
</dbReference>